<dbReference type="InterPro" id="IPR040521">
    <property type="entry name" value="KDZ"/>
</dbReference>
<dbReference type="RefSeq" id="XP_040630192.1">
    <property type="nucleotide sequence ID" value="XM_040774471.1"/>
</dbReference>
<dbReference type="Proteomes" id="UP000030653">
    <property type="component" value="Unassembled WGS sequence"/>
</dbReference>
<organism evidence="1 2">
    <name type="scientific">Dacryopinax primogenitus (strain DJM 731)</name>
    <name type="common">Brown rot fungus</name>
    <dbReference type="NCBI Taxonomy" id="1858805"/>
    <lineage>
        <taxon>Eukaryota</taxon>
        <taxon>Fungi</taxon>
        <taxon>Dikarya</taxon>
        <taxon>Basidiomycota</taxon>
        <taxon>Agaricomycotina</taxon>
        <taxon>Dacrymycetes</taxon>
        <taxon>Dacrymycetales</taxon>
        <taxon>Dacrymycetaceae</taxon>
        <taxon>Dacryopinax</taxon>
    </lineage>
</organism>
<reference evidence="1 2" key="1">
    <citation type="journal article" date="2012" name="Science">
        <title>The Paleozoic origin of enzymatic lignin decomposition reconstructed from 31 fungal genomes.</title>
        <authorList>
            <person name="Floudas D."/>
            <person name="Binder M."/>
            <person name="Riley R."/>
            <person name="Barry K."/>
            <person name="Blanchette R.A."/>
            <person name="Henrissat B."/>
            <person name="Martinez A.T."/>
            <person name="Otillar R."/>
            <person name="Spatafora J.W."/>
            <person name="Yadav J.S."/>
            <person name="Aerts A."/>
            <person name="Benoit I."/>
            <person name="Boyd A."/>
            <person name="Carlson A."/>
            <person name="Copeland A."/>
            <person name="Coutinho P.M."/>
            <person name="de Vries R.P."/>
            <person name="Ferreira P."/>
            <person name="Findley K."/>
            <person name="Foster B."/>
            <person name="Gaskell J."/>
            <person name="Glotzer D."/>
            <person name="Gorecki P."/>
            <person name="Heitman J."/>
            <person name="Hesse C."/>
            <person name="Hori C."/>
            <person name="Igarashi K."/>
            <person name="Jurgens J.A."/>
            <person name="Kallen N."/>
            <person name="Kersten P."/>
            <person name="Kohler A."/>
            <person name="Kuees U."/>
            <person name="Kumar T.K.A."/>
            <person name="Kuo A."/>
            <person name="LaButti K."/>
            <person name="Larrondo L.F."/>
            <person name="Lindquist E."/>
            <person name="Ling A."/>
            <person name="Lombard V."/>
            <person name="Lucas S."/>
            <person name="Lundell T."/>
            <person name="Martin R."/>
            <person name="McLaughlin D.J."/>
            <person name="Morgenstern I."/>
            <person name="Morin E."/>
            <person name="Murat C."/>
            <person name="Nagy L.G."/>
            <person name="Nolan M."/>
            <person name="Ohm R.A."/>
            <person name="Patyshakuliyeva A."/>
            <person name="Rokas A."/>
            <person name="Ruiz-Duenas F.J."/>
            <person name="Sabat G."/>
            <person name="Salamov A."/>
            <person name="Samejima M."/>
            <person name="Schmutz J."/>
            <person name="Slot J.C."/>
            <person name="St John F."/>
            <person name="Stenlid J."/>
            <person name="Sun H."/>
            <person name="Sun S."/>
            <person name="Syed K."/>
            <person name="Tsang A."/>
            <person name="Wiebenga A."/>
            <person name="Young D."/>
            <person name="Pisabarro A."/>
            <person name="Eastwood D.C."/>
            <person name="Martin F."/>
            <person name="Cullen D."/>
            <person name="Grigoriev I.V."/>
            <person name="Hibbett D.S."/>
        </authorList>
    </citation>
    <scope>NUCLEOTIDE SEQUENCE [LARGE SCALE GENOMIC DNA]</scope>
    <source>
        <strain evidence="1 2">DJM-731 SS1</strain>
    </source>
</reference>
<sequence length="94" mass="11055">LAIGYDIGCDHSKTLATSILGQEAQEKNLKMYIGTFHGYTHNHKCQLQFHPHFLMMASSETIETNEWVFLKQNLMVHLFPYALAYHWHMTLHFF</sequence>
<dbReference type="HOGENOM" id="CLU_091791_2_0_1"/>
<evidence type="ECO:0000313" key="2">
    <source>
        <dbReference type="Proteomes" id="UP000030653"/>
    </source>
</evidence>
<evidence type="ECO:0000313" key="1">
    <source>
        <dbReference type="EMBL" id="EJU03298.1"/>
    </source>
</evidence>
<dbReference type="AlphaFoldDB" id="M5GEI9"/>
<dbReference type="Pfam" id="PF18758">
    <property type="entry name" value="KDZ"/>
    <property type="match status" value="1"/>
</dbReference>
<proteinExistence type="predicted"/>
<dbReference type="EMBL" id="JH795860">
    <property type="protein sequence ID" value="EJU03298.1"/>
    <property type="molecule type" value="Genomic_DNA"/>
</dbReference>
<accession>M5GEI9</accession>
<feature type="non-terminal residue" evidence="1">
    <location>
        <position position="1"/>
    </location>
</feature>
<name>M5GEI9_DACPD</name>
<feature type="non-terminal residue" evidence="1">
    <location>
        <position position="94"/>
    </location>
</feature>
<dbReference type="GeneID" id="63689533"/>
<keyword evidence="2" id="KW-1185">Reference proteome</keyword>
<protein>
    <submittedName>
        <fullName evidence="1">Uncharacterized protein</fullName>
    </submittedName>
</protein>
<gene>
    <name evidence="1" type="ORF">DACRYDRAFT_39997</name>
</gene>
<dbReference type="OrthoDB" id="3251205at2759"/>